<dbReference type="Gene3D" id="3.40.50.300">
    <property type="entry name" value="P-loop containing nucleotide triphosphate hydrolases"/>
    <property type="match status" value="1"/>
</dbReference>
<dbReference type="CDD" id="cd19481">
    <property type="entry name" value="RecA-like_protease"/>
    <property type="match status" value="1"/>
</dbReference>
<evidence type="ECO:0000256" key="2">
    <source>
        <dbReference type="ARBA" id="ARBA00022741"/>
    </source>
</evidence>
<gene>
    <name evidence="5" type="ORF">ACFSTE_21580</name>
</gene>
<protein>
    <submittedName>
        <fullName evidence="5">ATP-binding protein</fullName>
    </submittedName>
</protein>
<proteinExistence type="inferred from homology"/>
<evidence type="ECO:0000313" key="5">
    <source>
        <dbReference type="EMBL" id="MFD2593443.1"/>
    </source>
</evidence>
<name>A0ABW5NDL9_9FLAO</name>
<dbReference type="GO" id="GO:0005524">
    <property type="term" value="F:ATP binding"/>
    <property type="evidence" value="ECO:0007669"/>
    <property type="project" value="UniProtKB-KW"/>
</dbReference>
<evidence type="ECO:0000256" key="1">
    <source>
        <dbReference type="ARBA" id="ARBA00006914"/>
    </source>
</evidence>
<dbReference type="Pfam" id="PF00004">
    <property type="entry name" value="AAA"/>
    <property type="match status" value="1"/>
</dbReference>
<dbReference type="SUPFAM" id="SSF52540">
    <property type="entry name" value="P-loop containing nucleoside triphosphate hydrolases"/>
    <property type="match status" value="1"/>
</dbReference>
<organism evidence="5 6">
    <name type="scientific">Aquimarina hainanensis</name>
    <dbReference type="NCBI Taxonomy" id="1578017"/>
    <lineage>
        <taxon>Bacteria</taxon>
        <taxon>Pseudomonadati</taxon>
        <taxon>Bacteroidota</taxon>
        <taxon>Flavobacteriia</taxon>
        <taxon>Flavobacteriales</taxon>
        <taxon>Flavobacteriaceae</taxon>
        <taxon>Aquimarina</taxon>
    </lineage>
</organism>
<evidence type="ECO:0000256" key="3">
    <source>
        <dbReference type="ARBA" id="ARBA00022840"/>
    </source>
</evidence>
<dbReference type="InterPro" id="IPR003593">
    <property type="entry name" value="AAA+_ATPase"/>
</dbReference>
<dbReference type="EMBL" id="JBHULX010000048">
    <property type="protein sequence ID" value="MFD2593443.1"/>
    <property type="molecule type" value="Genomic_DNA"/>
</dbReference>
<reference evidence="6" key="1">
    <citation type="journal article" date="2019" name="Int. J. Syst. Evol. Microbiol.">
        <title>The Global Catalogue of Microorganisms (GCM) 10K type strain sequencing project: providing services to taxonomists for standard genome sequencing and annotation.</title>
        <authorList>
            <consortium name="The Broad Institute Genomics Platform"/>
            <consortium name="The Broad Institute Genome Sequencing Center for Infectious Disease"/>
            <person name="Wu L."/>
            <person name="Ma J."/>
        </authorList>
    </citation>
    <scope>NUCLEOTIDE SEQUENCE [LARGE SCALE GENOMIC DNA]</scope>
    <source>
        <strain evidence="6">KCTC 42423</strain>
    </source>
</reference>
<feature type="domain" description="AAA+ ATPase" evidence="4">
    <location>
        <begin position="243"/>
        <end position="375"/>
    </location>
</feature>
<dbReference type="InterPro" id="IPR027417">
    <property type="entry name" value="P-loop_NTPase"/>
</dbReference>
<keyword evidence="2" id="KW-0547">Nucleotide-binding</keyword>
<dbReference type="SMART" id="SM00382">
    <property type="entry name" value="AAA"/>
    <property type="match status" value="1"/>
</dbReference>
<evidence type="ECO:0000313" key="6">
    <source>
        <dbReference type="Proteomes" id="UP001597459"/>
    </source>
</evidence>
<dbReference type="Proteomes" id="UP001597459">
    <property type="component" value="Unassembled WGS sequence"/>
</dbReference>
<keyword evidence="6" id="KW-1185">Reference proteome</keyword>
<comment type="similarity">
    <text evidence="1">Belongs to the AAA ATPase family.</text>
</comment>
<comment type="caution">
    <text evidence="5">The sequence shown here is derived from an EMBL/GenBank/DDBJ whole genome shotgun (WGS) entry which is preliminary data.</text>
</comment>
<evidence type="ECO:0000259" key="4">
    <source>
        <dbReference type="SMART" id="SM00382"/>
    </source>
</evidence>
<sequence>MSTHTSKSIQTRVTTHSGWEYALSFLKEVINYRFQKEFSGSAAGYPIWNPGEHTREPLLSWIADKELPTAEIIVLLIGLVPHVSPGFIHNIISDFFPSGGELPDLGGVKGKNHRGILPTGETIQFLLAGKEIEGRILVSAYFSPDHFFAQEGVLYLETVPAGEPVMSGKIIIEEEFLALLTTNRSYQPKTGKEFPAEKIDTTLEWEDLVLSSKTLTQVKEIEIWLRYHHTLLNEWGMKRSIKPGYRILFSGPPGTGKTLTATLLGKYTKKPVYRIDLSMVVSKYIGETEKNLSRLFDKAKNKSWILFFDEADAIFGKRTNVRDAHDKYANQEVSYLLQRIEAHPGLVILASNFKNNIDTAFTRRFQSIVEFENPGYKERYTLWKKNIPVQVTFESDCSLQEIAKKYEVTGANIVNIIQYVCLKTIAMDKREISLKTMLEGIKKEYLKEGKMISI</sequence>
<dbReference type="PANTHER" id="PTHR23073">
    <property type="entry name" value="26S PROTEASOME REGULATORY SUBUNIT"/>
    <property type="match status" value="1"/>
</dbReference>
<keyword evidence="3 5" id="KW-0067">ATP-binding</keyword>
<dbReference type="InterPro" id="IPR003959">
    <property type="entry name" value="ATPase_AAA_core"/>
</dbReference>
<dbReference type="RefSeq" id="WP_378254144.1">
    <property type="nucleotide sequence ID" value="NZ_JBHSJV010000001.1"/>
</dbReference>
<accession>A0ABW5NDL9</accession>
<dbReference type="InterPro" id="IPR050221">
    <property type="entry name" value="26S_Proteasome_ATPase"/>
</dbReference>